<dbReference type="STRING" id="1267564.SAMN05192561_102144"/>
<dbReference type="GO" id="GO:0000271">
    <property type="term" value="P:polysaccharide biosynthetic process"/>
    <property type="evidence" value="ECO:0007669"/>
    <property type="project" value="TreeGrafter"/>
</dbReference>
<keyword evidence="5" id="KW-1185">Reference proteome</keyword>
<dbReference type="InterPro" id="IPR015424">
    <property type="entry name" value="PyrdxlP-dep_Trfase"/>
</dbReference>
<evidence type="ECO:0000313" key="4">
    <source>
        <dbReference type="EMBL" id="SEH46326.1"/>
    </source>
</evidence>
<organism evidence="4 5">
    <name type="scientific">Halopenitus malekzadehii</name>
    <dbReference type="NCBI Taxonomy" id="1267564"/>
    <lineage>
        <taxon>Archaea</taxon>
        <taxon>Methanobacteriati</taxon>
        <taxon>Methanobacteriota</taxon>
        <taxon>Stenosarchaea group</taxon>
        <taxon>Halobacteria</taxon>
        <taxon>Halobacteriales</taxon>
        <taxon>Haloferacaceae</taxon>
        <taxon>Halopenitus</taxon>
    </lineage>
</organism>
<dbReference type="Pfam" id="PF01041">
    <property type="entry name" value="DegT_DnrJ_EryC1"/>
    <property type="match status" value="1"/>
</dbReference>
<dbReference type="Gene3D" id="3.40.640.10">
    <property type="entry name" value="Type I PLP-dependent aspartate aminotransferase-like (Major domain)"/>
    <property type="match status" value="1"/>
</dbReference>
<dbReference type="CDD" id="cd00616">
    <property type="entry name" value="AHBA_syn"/>
    <property type="match status" value="1"/>
</dbReference>
<dbReference type="GO" id="GO:0008483">
    <property type="term" value="F:transaminase activity"/>
    <property type="evidence" value="ECO:0007669"/>
    <property type="project" value="TreeGrafter"/>
</dbReference>
<proteinExistence type="inferred from homology"/>
<gene>
    <name evidence="4" type="ORF">SAMN05192561_102144</name>
</gene>
<comment type="similarity">
    <text evidence="2 3">Belongs to the DegT/DnrJ/EryC1 family.</text>
</comment>
<dbReference type="PANTHER" id="PTHR30244">
    <property type="entry name" value="TRANSAMINASE"/>
    <property type="match status" value="1"/>
</dbReference>
<dbReference type="Proteomes" id="UP000199215">
    <property type="component" value="Unassembled WGS sequence"/>
</dbReference>
<dbReference type="InterPro" id="IPR015422">
    <property type="entry name" value="PyrdxlP-dep_Trfase_small"/>
</dbReference>
<evidence type="ECO:0000313" key="5">
    <source>
        <dbReference type="Proteomes" id="UP000199215"/>
    </source>
</evidence>
<dbReference type="AlphaFoldDB" id="A0A1H6IHC5"/>
<reference evidence="4 5" key="1">
    <citation type="submission" date="2016-10" db="EMBL/GenBank/DDBJ databases">
        <authorList>
            <person name="de Groot N.N."/>
        </authorList>
    </citation>
    <scope>NUCLEOTIDE SEQUENCE [LARGE SCALE GENOMIC DNA]</scope>
    <source>
        <strain evidence="4 5">IBRC-M10418</strain>
    </source>
</reference>
<dbReference type="EMBL" id="FNWU01000002">
    <property type="protein sequence ID" value="SEH46326.1"/>
    <property type="molecule type" value="Genomic_DNA"/>
</dbReference>
<evidence type="ECO:0000256" key="1">
    <source>
        <dbReference type="ARBA" id="ARBA00022898"/>
    </source>
</evidence>
<dbReference type="PANTHER" id="PTHR30244:SF36">
    <property type="entry name" value="3-OXO-GLUCOSE-6-PHOSPHATE:GLUTAMATE AMINOTRANSFERASE"/>
    <property type="match status" value="1"/>
</dbReference>
<dbReference type="Gene3D" id="3.90.1150.10">
    <property type="entry name" value="Aspartate Aminotransferase, domain 1"/>
    <property type="match status" value="1"/>
</dbReference>
<dbReference type="InterPro" id="IPR000653">
    <property type="entry name" value="DegT/StrS_aminotransferase"/>
</dbReference>
<accession>A0A1H6IHC5</accession>
<name>A0A1H6IHC5_9EURY</name>
<dbReference type="GO" id="GO:0030170">
    <property type="term" value="F:pyridoxal phosphate binding"/>
    <property type="evidence" value="ECO:0007669"/>
    <property type="project" value="TreeGrafter"/>
</dbReference>
<protein>
    <submittedName>
        <fullName evidence="4">dTDP-4-amino-4,6-dideoxygalactose transaminase</fullName>
    </submittedName>
</protein>
<sequence length="368" mass="40694">MSEQLERVPFTDIHMDDSTKDAVTDALESGRYVKGPQVERFEDEFAEACGTKHAVGLNSGTSANLLGLKSIGVGDDDDVFVPAHTYFASASPILSLGANPVFVDVRSDTYTIDPDDLAAKVAKSDAAKAVIPVHIYGQMAEMERISKIAEENGLRVVSDACQAHLAERDGKKAGSIADVGTFSFYPSKNMTVAGDGGMLVTDDDEIAQRARAFRNHGRDEDGVHRHLGLNHRLSETLAAVGREQLKHVDEWNDGRRRAAETYADRLDDIDEVIVPAEDEANEHVYHLYVVQVPDRDGLREFLDDHSIDTGIHYSTPAHEHPAVTERVGETTVEFAEELCDRIVSLPMHPRITDEEVEYVCDRIEAYYE</sequence>
<evidence type="ECO:0000256" key="2">
    <source>
        <dbReference type="ARBA" id="ARBA00037999"/>
    </source>
</evidence>
<evidence type="ECO:0000256" key="3">
    <source>
        <dbReference type="RuleBase" id="RU004508"/>
    </source>
</evidence>
<dbReference type="InterPro" id="IPR015421">
    <property type="entry name" value="PyrdxlP-dep_Trfase_major"/>
</dbReference>
<dbReference type="SUPFAM" id="SSF53383">
    <property type="entry name" value="PLP-dependent transferases"/>
    <property type="match status" value="1"/>
</dbReference>
<dbReference type="PIRSF" id="PIRSF000390">
    <property type="entry name" value="PLP_StrS"/>
    <property type="match status" value="1"/>
</dbReference>
<keyword evidence="1 3" id="KW-0663">Pyridoxal phosphate</keyword>